<dbReference type="EMBL" id="JAGKQM010000013">
    <property type="protein sequence ID" value="KAH0892503.1"/>
    <property type="molecule type" value="Genomic_DNA"/>
</dbReference>
<evidence type="ECO:0000256" key="3">
    <source>
        <dbReference type="ARBA" id="ARBA00023163"/>
    </source>
</evidence>
<comment type="subcellular location">
    <subcellularLocation>
        <location evidence="1">Nucleus</location>
    </subcellularLocation>
</comment>
<dbReference type="Proteomes" id="UP000824890">
    <property type="component" value="Unassembled WGS sequence"/>
</dbReference>
<evidence type="ECO:0000313" key="8">
    <source>
        <dbReference type="Proteomes" id="UP000824890"/>
    </source>
</evidence>
<evidence type="ECO:0000256" key="2">
    <source>
        <dbReference type="ARBA" id="ARBA00023015"/>
    </source>
</evidence>
<protein>
    <recommendedName>
        <fullName evidence="6">BHLH domain-containing protein</fullName>
    </recommendedName>
</protein>
<keyword evidence="4" id="KW-0539">Nucleus</keyword>
<dbReference type="PANTHER" id="PTHR36066">
    <property type="entry name" value="TRANSCRIPTION FACTOR BHLH145"/>
    <property type="match status" value="1"/>
</dbReference>
<keyword evidence="2" id="KW-0805">Transcription regulation</keyword>
<accession>A0ABQ8AJ75</accession>
<dbReference type="SUPFAM" id="SSF47459">
    <property type="entry name" value="HLH, helix-loop-helix DNA-binding domain"/>
    <property type="match status" value="1"/>
</dbReference>
<sequence length="484" mass="53117">MVGGGDDGRGGAAGSRGGNKAEADRLLVTSEKLLSSSDFQGAKASAIRACKSDPTLAEAADSILTICDVLIASEIRLGNSKLPDWYAALRLGRLAQNPEHVATQSVGSLLLPIRLIAFVFLKVMVCQSPGKTRFRALKYETGDANRPAIVVRVIACFQPMDNCQAEYFRLLLKPVTYKSMPLDTRQRDLPPQPCFEDIAAPSLPELGKLYAAELRAPYLQPPPPLQSLLWSHDKRFSLSDMRSWCAAAAATTPHGALESSQKGLMIFDQSGNQTRLLRCSFPLRFPSLAAAEPVKLNLSELQHGLEKGFREDHVTLKEFDEKNCVNGKESEMHEDTEEINALLYSDDDYNDDCESDDDDEVMSTGHSPYQVCNKRALEDIDSPCKRQKLLDKVENISVSSSSSLVGSKSSTKLPESNISTKEDTGSGLSNEQSRKDEIRTALKILESIVPGAKGNEALLLLDEAIDYLKLLKRDLISTEIKNHC</sequence>
<evidence type="ECO:0000256" key="1">
    <source>
        <dbReference type="ARBA" id="ARBA00004123"/>
    </source>
</evidence>
<dbReference type="PANTHER" id="PTHR36066:SF8">
    <property type="entry name" value="TRANSCRIPTION FACTOR SAC51"/>
    <property type="match status" value="1"/>
</dbReference>
<evidence type="ECO:0000313" key="7">
    <source>
        <dbReference type="EMBL" id="KAH0892503.1"/>
    </source>
</evidence>
<organism evidence="7 8">
    <name type="scientific">Brassica napus</name>
    <name type="common">Rape</name>
    <dbReference type="NCBI Taxonomy" id="3708"/>
    <lineage>
        <taxon>Eukaryota</taxon>
        <taxon>Viridiplantae</taxon>
        <taxon>Streptophyta</taxon>
        <taxon>Embryophyta</taxon>
        <taxon>Tracheophyta</taxon>
        <taxon>Spermatophyta</taxon>
        <taxon>Magnoliopsida</taxon>
        <taxon>eudicotyledons</taxon>
        <taxon>Gunneridae</taxon>
        <taxon>Pentapetalae</taxon>
        <taxon>rosids</taxon>
        <taxon>malvids</taxon>
        <taxon>Brassicales</taxon>
        <taxon>Brassicaceae</taxon>
        <taxon>Brassiceae</taxon>
        <taxon>Brassica</taxon>
    </lineage>
</organism>
<dbReference type="InterPro" id="IPR011598">
    <property type="entry name" value="bHLH_dom"/>
</dbReference>
<dbReference type="PROSITE" id="PS50888">
    <property type="entry name" value="BHLH"/>
    <property type="match status" value="1"/>
</dbReference>
<dbReference type="InterPro" id="IPR036638">
    <property type="entry name" value="HLH_DNA-bd_sf"/>
</dbReference>
<evidence type="ECO:0000256" key="4">
    <source>
        <dbReference type="ARBA" id="ARBA00023242"/>
    </source>
</evidence>
<keyword evidence="3" id="KW-0804">Transcription</keyword>
<dbReference type="InterPro" id="IPR037546">
    <property type="entry name" value="SAC51-like"/>
</dbReference>
<evidence type="ECO:0000259" key="6">
    <source>
        <dbReference type="PROSITE" id="PS50888"/>
    </source>
</evidence>
<keyword evidence="8" id="KW-1185">Reference proteome</keyword>
<name>A0ABQ8AJ75_BRANA</name>
<feature type="domain" description="BHLH" evidence="6">
    <location>
        <begin position="422"/>
        <end position="471"/>
    </location>
</feature>
<evidence type="ECO:0000256" key="5">
    <source>
        <dbReference type="SAM" id="MobiDB-lite"/>
    </source>
</evidence>
<feature type="region of interest" description="Disordered" evidence="5">
    <location>
        <begin position="401"/>
        <end position="433"/>
    </location>
</feature>
<gene>
    <name evidence="7" type="ORF">HID58_054932</name>
</gene>
<feature type="compositionally biased region" description="Low complexity" evidence="5">
    <location>
        <begin position="401"/>
        <end position="413"/>
    </location>
</feature>
<dbReference type="CDD" id="cd18917">
    <property type="entry name" value="bHLH_AtSAC51_like"/>
    <property type="match status" value="1"/>
</dbReference>
<reference evidence="7 8" key="1">
    <citation type="submission" date="2021-05" db="EMBL/GenBank/DDBJ databases">
        <title>Genome Assembly of Synthetic Allotetraploid Brassica napus Reveals Homoeologous Exchanges between Subgenomes.</title>
        <authorList>
            <person name="Davis J.T."/>
        </authorList>
    </citation>
    <scope>NUCLEOTIDE SEQUENCE [LARGE SCALE GENOMIC DNA]</scope>
    <source>
        <strain evidence="8">cv. Da-Ae</strain>
        <tissue evidence="7">Seedling</tissue>
    </source>
</reference>
<proteinExistence type="predicted"/>
<dbReference type="Pfam" id="PF23173">
    <property type="entry name" value="bHLH_SAC51"/>
    <property type="match status" value="1"/>
</dbReference>
<comment type="caution">
    <text evidence="7">The sequence shown here is derived from an EMBL/GenBank/DDBJ whole genome shotgun (WGS) entry which is preliminary data.</text>
</comment>